<keyword evidence="3" id="KW-0808">Transferase</keyword>
<dbReference type="EMBL" id="JBCGBO010000004">
    <property type="protein sequence ID" value="KAK9209414.1"/>
    <property type="molecule type" value="Genomic_DNA"/>
</dbReference>
<dbReference type="InterPro" id="IPR000719">
    <property type="entry name" value="Prot_kinase_dom"/>
</dbReference>
<proteinExistence type="predicted"/>
<dbReference type="PANTHER" id="PTHR32444:SF118">
    <property type="entry name" value="OS09G0551150 PROTEIN"/>
    <property type="match status" value="1"/>
</dbReference>
<comment type="catalytic activity">
    <reaction evidence="9">
        <text>L-threonyl-[protein] + ATP = O-phospho-L-threonyl-[protein] + ADP + H(+)</text>
        <dbReference type="Rhea" id="RHEA:46608"/>
        <dbReference type="Rhea" id="RHEA-COMP:11060"/>
        <dbReference type="Rhea" id="RHEA-COMP:11605"/>
        <dbReference type="ChEBI" id="CHEBI:15378"/>
        <dbReference type="ChEBI" id="CHEBI:30013"/>
        <dbReference type="ChEBI" id="CHEBI:30616"/>
        <dbReference type="ChEBI" id="CHEBI:61977"/>
        <dbReference type="ChEBI" id="CHEBI:456216"/>
        <dbReference type="EC" id="2.7.11.1"/>
    </reaction>
</comment>
<dbReference type="Pfam" id="PF08276">
    <property type="entry name" value="PAN_2"/>
    <property type="match status" value="1"/>
</dbReference>
<feature type="chain" id="PRO_5042979682" description="non-specific serine/threonine protein kinase" evidence="11">
    <location>
        <begin position="25"/>
        <end position="384"/>
    </location>
</feature>
<protein>
    <recommendedName>
        <fullName evidence="1">non-specific serine/threonine protein kinase</fullName>
        <ecNumber evidence="1">2.7.11.1</ecNumber>
    </recommendedName>
</protein>
<keyword evidence="8" id="KW-1015">Disulfide bond</keyword>
<comment type="caution">
    <text evidence="14">The sequence shown here is derived from an EMBL/GenBank/DDBJ whole genome shotgun (WGS) entry which is preliminary data.</text>
</comment>
<comment type="catalytic activity">
    <reaction evidence="10">
        <text>L-seryl-[protein] + ATP = O-phospho-L-seryl-[protein] + ADP + H(+)</text>
        <dbReference type="Rhea" id="RHEA:17989"/>
        <dbReference type="Rhea" id="RHEA-COMP:9863"/>
        <dbReference type="Rhea" id="RHEA-COMP:11604"/>
        <dbReference type="ChEBI" id="CHEBI:15378"/>
        <dbReference type="ChEBI" id="CHEBI:29999"/>
        <dbReference type="ChEBI" id="CHEBI:30616"/>
        <dbReference type="ChEBI" id="CHEBI:83421"/>
        <dbReference type="ChEBI" id="CHEBI:456216"/>
        <dbReference type="EC" id="2.7.11.1"/>
    </reaction>
</comment>
<feature type="domain" description="Protein kinase" evidence="12">
    <location>
        <begin position="158"/>
        <end position="384"/>
    </location>
</feature>
<dbReference type="SMART" id="SM00473">
    <property type="entry name" value="PAN_AP"/>
    <property type="match status" value="1"/>
</dbReference>
<evidence type="ECO:0000256" key="11">
    <source>
        <dbReference type="SAM" id="SignalP"/>
    </source>
</evidence>
<sequence length="384" mass="43109">MEKLPLINIFSSFTFLFSITLSQAADSITPSSFIRDGEKLVSSSESYNGSIKLSCTGPWNGFFFGAAPFDATILYEPILVDNKDEIYYSYQSYNSPNIMTLKINPSGTVQRLIWNERSRGWEVVFTTPASFCLFYDHCGANSVCNFDKTPNCECSKGFKPKSQHNQTRPGTCVRSQSSDCKSGDRFIMVDDIKLPDLLDVSLNESMNLKECEAECLKNCTCRAYANSKVTGGGSGCLMSFGDLIDITKAKFHNGQPIYIRVPASELDHTKEGLLGWEARIRIIEGIVQGLLYIHQHSRLRVIHRDLKVSNSLLDSDMNPKISDFGLARIFGDDELQSNTRRIVGTYFGVLLLETLSSKRNTRFFHTDSVTLLGHAWNLWKNDKA</sequence>
<keyword evidence="2" id="KW-0723">Serine/threonine-protein kinase</keyword>
<dbReference type="Pfam" id="PF00954">
    <property type="entry name" value="S_locus_glycop"/>
    <property type="match status" value="1"/>
</dbReference>
<evidence type="ECO:0000256" key="10">
    <source>
        <dbReference type="ARBA" id="ARBA00048679"/>
    </source>
</evidence>
<reference evidence="14 15" key="1">
    <citation type="submission" date="2024-05" db="EMBL/GenBank/DDBJ databases">
        <title>Haplotype-resolved chromosome-level genome assembly of Huyou (Citrus changshanensis).</title>
        <authorList>
            <person name="Miao C."/>
            <person name="Chen W."/>
            <person name="Wu Y."/>
            <person name="Wang L."/>
            <person name="Zhao S."/>
            <person name="Grierson D."/>
            <person name="Xu C."/>
            <person name="Chen K."/>
        </authorList>
    </citation>
    <scope>NUCLEOTIDE SEQUENCE [LARGE SCALE GENOMIC DNA]</scope>
    <source>
        <strain evidence="14">01-14</strain>
        <tissue evidence="14">Leaf</tissue>
    </source>
</reference>
<name>A0AAP0MFB0_9ROSI</name>
<feature type="domain" description="Apple" evidence="13">
    <location>
        <begin position="180"/>
        <end position="262"/>
    </location>
</feature>
<dbReference type="SUPFAM" id="SSF56112">
    <property type="entry name" value="Protein kinase-like (PK-like)"/>
    <property type="match status" value="1"/>
</dbReference>
<dbReference type="InterPro" id="IPR000858">
    <property type="entry name" value="S_locus_glycoprot_dom"/>
</dbReference>
<dbReference type="InterPro" id="IPR011009">
    <property type="entry name" value="Kinase-like_dom_sf"/>
</dbReference>
<keyword evidence="7" id="KW-0067">ATP-binding</keyword>
<dbReference type="Gene3D" id="1.10.510.10">
    <property type="entry name" value="Transferase(Phosphotransferase) domain 1"/>
    <property type="match status" value="1"/>
</dbReference>
<evidence type="ECO:0000256" key="4">
    <source>
        <dbReference type="ARBA" id="ARBA00022729"/>
    </source>
</evidence>
<evidence type="ECO:0000256" key="2">
    <source>
        <dbReference type="ARBA" id="ARBA00022527"/>
    </source>
</evidence>
<evidence type="ECO:0000256" key="6">
    <source>
        <dbReference type="ARBA" id="ARBA00022777"/>
    </source>
</evidence>
<dbReference type="Proteomes" id="UP001428341">
    <property type="component" value="Unassembled WGS sequence"/>
</dbReference>
<dbReference type="CDD" id="cd01098">
    <property type="entry name" value="PAN_AP_plant"/>
    <property type="match status" value="1"/>
</dbReference>
<dbReference type="PROSITE" id="PS50011">
    <property type="entry name" value="PROTEIN_KINASE_DOM"/>
    <property type="match status" value="1"/>
</dbReference>
<gene>
    <name evidence="14" type="ORF">WN944_001780</name>
</gene>
<evidence type="ECO:0000256" key="1">
    <source>
        <dbReference type="ARBA" id="ARBA00012513"/>
    </source>
</evidence>
<dbReference type="GO" id="GO:0048544">
    <property type="term" value="P:recognition of pollen"/>
    <property type="evidence" value="ECO:0007669"/>
    <property type="project" value="InterPro"/>
</dbReference>
<keyword evidence="6" id="KW-0418">Kinase</keyword>
<evidence type="ECO:0000259" key="13">
    <source>
        <dbReference type="PROSITE" id="PS50948"/>
    </source>
</evidence>
<dbReference type="GO" id="GO:0005524">
    <property type="term" value="F:ATP binding"/>
    <property type="evidence" value="ECO:0007669"/>
    <property type="project" value="UniProtKB-KW"/>
</dbReference>
<evidence type="ECO:0000256" key="9">
    <source>
        <dbReference type="ARBA" id="ARBA00047899"/>
    </source>
</evidence>
<organism evidence="14 15">
    <name type="scientific">Citrus x changshan-huyou</name>
    <dbReference type="NCBI Taxonomy" id="2935761"/>
    <lineage>
        <taxon>Eukaryota</taxon>
        <taxon>Viridiplantae</taxon>
        <taxon>Streptophyta</taxon>
        <taxon>Embryophyta</taxon>
        <taxon>Tracheophyta</taxon>
        <taxon>Spermatophyta</taxon>
        <taxon>Magnoliopsida</taxon>
        <taxon>eudicotyledons</taxon>
        <taxon>Gunneridae</taxon>
        <taxon>Pentapetalae</taxon>
        <taxon>rosids</taxon>
        <taxon>malvids</taxon>
        <taxon>Sapindales</taxon>
        <taxon>Rutaceae</taxon>
        <taxon>Aurantioideae</taxon>
        <taxon>Citrus</taxon>
    </lineage>
</organism>
<evidence type="ECO:0000256" key="8">
    <source>
        <dbReference type="ARBA" id="ARBA00023157"/>
    </source>
</evidence>
<dbReference type="PANTHER" id="PTHR32444">
    <property type="entry name" value="BULB-TYPE LECTIN DOMAIN-CONTAINING PROTEIN"/>
    <property type="match status" value="1"/>
</dbReference>
<evidence type="ECO:0000256" key="3">
    <source>
        <dbReference type="ARBA" id="ARBA00022679"/>
    </source>
</evidence>
<evidence type="ECO:0000313" key="14">
    <source>
        <dbReference type="EMBL" id="KAK9209414.1"/>
    </source>
</evidence>
<keyword evidence="15" id="KW-1185">Reference proteome</keyword>
<evidence type="ECO:0000259" key="12">
    <source>
        <dbReference type="PROSITE" id="PS50011"/>
    </source>
</evidence>
<dbReference type="AlphaFoldDB" id="A0AAP0MFB0"/>
<evidence type="ECO:0000256" key="7">
    <source>
        <dbReference type="ARBA" id="ARBA00022840"/>
    </source>
</evidence>
<evidence type="ECO:0000313" key="15">
    <source>
        <dbReference type="Proteomes" id="UP001428341"/>
    </source>
</evidence>
<keyword evidence="4 11" id="KW-0732">Signal</keyword>
<keyword evidence="5" id="KW-0547">Nucleotide-binding</keyword>
<dbReference type="FunFam" id="1.10.510.10:FF:001023">
    <property type="entry name" value="Os07g0541700 protein"/>
    <property type="match status" value="1"/>
</dbReference>
<evidence type="ECO:0000256" key="5">
    <source>
        <dbReference type="ARBA" id="ARBA00022741"/>
    </source>
</evidence>
<feature type="signal peptide" evidence="11">
    <location>
        <begin position="1"/>
        <end position="24"/>
    </location>
</feature>
<dbReference type="EC" id="2.7.11.1" evidence="1"/>
<dbReference type="PROSITE" id="PS50948">
    <property type="entry name" value="PAN"/>
    <property type="match status" value="1"/>
</dbReference>
<dbReference type="Pfam" id="PF00069">
    <property type="entry name" value="Pkinase"/>
    <property type="match status" value="1"/>
</dbReference>
<dbReference type="InterPro" id="IPR003609">
    <property type="entry name" value="Pan_app"/>
</dbReference>
<dbReference type="GO" id="GO:0004674">
    <property type="term" value="F:protein serine/threonine kinase activity"/>
    <property type="evidence" value="ECO:0007669"/>
    <property type="project" value="UniProtKB-KW"/>
</dbReference>
<accession>A0AAP0MFB0</accession>